<dbReference type="Proteomes" id="UP000288859">
    <property type="component" value="Unassembled WGS sequence"/>
</dbReference>
<dbReference type="Pfam" id="PF00561">
    <property type="entry name" value="Abhydrolase_1"/>
    <property type="match status" value="1"/>
</dbReference>
<dbReference type="InterPro" id="IPR000073">
    <property type="entry name" value="AB_hydrolase_1"/>
</dbReference>
<feature type="region of interest" description="Disordered" evidence="1">
    <location>
        <begin position="189"/>
        <end position="215"/>
    </location>
</feature>
<evidence type="ECO:0000256" key="1">
    <source>
        <dbReference type="SAM" id="MobiDB-lite"/>
    </source>
</evidence>
<dbReference type="OrthoDB" id="294702at2759"/>
<protein>
    <recommendedName>
        <fullName evidence="2">AB hydrolase-1 domain-containing protein</fullName>
    </recommendedName>
</protein>
<dbReference type="PANTHER" id="PTHR45763">
    <property type="entry name" value="HYDROLASE, ALPHA/BETA FOLD FAMILY PROTEIN, EXPRESSED-RELATED"/>
    <property type="match status" value="1"/>
</dbReference>
<dbReference type="InterPro" id="IPR029058">
    <property type="entry name" value="AB_hydrolase_fold"/>
</dbReference>
<feature type="compositionally biased region" description="Basic and acidic residues" evidence="1">
    <location>
        <begin position="189"/>
        <end position="204"/>
    </location>
</feature>
<dbReference type="EMBL" id="NAJM01000030">
    <property type="protein sequence ID" value="RVX69289.1"/>
    <property type="molecule type" value="Genomic_DNA"/>
</dbReference>
<comment type="caution">
    <text evidence="3">The sequence shown here is derived from an EMBL/GenBank/DDBJ whole genome shotgun (WGS) entry which is preliminary data.</text>
</comment>
<feature type="domain" description="AB hydrolase-1" evidence="2">
    <location>
        <begin position="31"/>
        <end position="303"/>
    </location>
</feature>
<accession>A0A438N0N3</accession>
<organism evidence="3 4">
    <name type="scientific">Exophiala mesophila</name>
    <name type="common">Black yeast-like fungus</name>
    <dbReference type="NCBI Taxonomy" id="212818"/>
    <lineage>
        <taxon>Eukaryota</taxon>
        <taxon>Fungi</taxon>
        <taxon>Dikarya</taxon>
        <taxon>Ascomycota</taxon>
        <taxon>Pezizomycotina</taxon>
        <taxon>Eurotiomycetes</taxon>
        <taxon>Chaetothyriomycetidae</taxon>
        <taxon>Chaetothyriales</taxon>
        <taxon>Herpotrichiellaceae</taxon>
        <taxon>Exophiala</taxon>
    </lineage>
</organism>
<dbReference type="AlphaFoldDB" id="A0A438N0N3"/>
<name>A0A438N0N3_EXOME</name>
<evidence type="ECO:0000259" key="2">
    <source>
        <dbReference type="Pfam" id="PF00561"/>
    </source>
</evidence>
<dbReference type="PANTHER" id="PTHR45763:SF46">
    <property type="entry name" value="AB HYDROLASE-1 DOMAIN-CONTAINING PROTEIN"/>
    <property type="match status" value="1"/>
</dbReference>
<dbReference type="SUPFAM" id="SSF53474">
    <property type="entry name" value="alpha/beta-Hydrolases"/>
    <property type="match status" value="1"/>
</dbReference>
<sequence length="330" mass="36703">MTTTTRNSQTFNLSDGRVLGFAEYGDPDGSPLLYFHGYPSSRLEANATEQIGRRLRVRILALDRPGFGLSTPQPDRRIVDWPADVQEFAKGQNLSEFAVLGLSGGGPFALACGHILPRSMVTGLGLFASGPPWAAGPSQMSYMRRVTRFAAYSWPSGLRVVLHATVRLVEWIVGTRIISRRIDGWLEEQDRKKEEARSAGRDDTPSAAALKRPTSERREDLVRLIIGEPFLQGAEAAVHEARLLSSDDWGFRFEDVQYDPIWIWHGALDTSAPIGMIRYLAERLPHTKLRVFEGDTHYTMFKHLEGAISDLLGMAGHEKAPSNTSRITAE</sequence>
<proteinExistence type="predicted"/>
<evidence type="ECO:0000313" key="4">
    <source>
        <dbReference type="Proteomes" id="UP000288859"/>
    </source>
</evidence>
<reference evidence="3 4" key="1">
    <citation type="submission" date="2017-03" db="EMBL/GenBank/DDBJ databases">
        <title>Genomes of endolithic fungi from Antarctica.</title>
        <authorList>
            <person name="Coleine C."/>
            <person name="Masonjones S."/>
            <person name="Stajich J.E."/>
        </authorList>
    </citation>
    <scope>NUCLEOTIDE SEQUENCE [LARGE SCALE GENOMIC DNA]</scope>
    <source>
        <strain evidence="3 4">CCFEE 6314</strain>
    </source>
</reference>
<evidence type="ECO:0000313" key="3">
    <source>
        <dbReference type="EMBL" id="RVX69289.1"/>
    </source>
</evidence>
<dbReference type="Gene3D" id="3.40.50.1820">
    <property type="entry name" value="alpha/beta hydrolase"/>
    <property type="match status" value="1"/>
</dbReference>
<gene>
    <name evidence="3" type="ORF">B0A52_06882</name>
</gene>